<dbReference type="InterPro" id="IPR001507">
    <property type="entry name" value="ZP_dom"/>
</dbReference>
<evidence type="ECO:0000256" key="6">
    <source>
        <dbReference type="ARBA" id="ARBA00022989"/>
    </source>
</evidence>
<evidence type="ECO:0000313" key="10">
    <source>
        <dbReference type="EMBL" id="CAP25707.1"/>
    </source>
</evidence>
<keyword evidence="7 8" id="KW-0472">Membrane</keyword>
<gene>
    <name evidence="12" type="primary">cutl-13</name>
    <name evidence="10 12" type="ORF">CBG05090</name>
    <name evidence="10" type="ORF">CBG_05090</name>
</gene>
<dbReference type="AlphaFoldDB" id="A8WZ97"/>
<evidence type="ECO:0000256" key="7">
    <source>
        <dbReference type="ARBA" id="ARBA00023136"/>
    </source>
</evidence>
<protein>
    <submittedName>
        <fullName evidence="10">Protein CBG05090</fullName>
    </submittedName>
</protein>
<dbReference type="eggNOG" id="ENOG502R7US">
    <property type="taxonomic scope" value="Eukaryota"/>
</dbReference>
<dbReference type="RefSeq" id="XP_002638755.1">
    <property type="nucleotide sequence ID" value="XM_002638709.1"/>
</dbReference>
<keyword evidence="5" id="KW-0732">Signal</keyword>
<feature type="transmembrane region" description="Helical" evidence="8">
    <location>
        <begin position="458"/>
        <end position="484"/>
    </location>
</feature>
<dbReference type="EMBL" id="HE600988">
    <property type="protein sequence ID" value="CAP25707.1"/>
    <property type="molecule type" value="Genomic_DNA"/>
</dbReference>
<evidence type="ECO:0000256" key="8">
    <source>
        <dbReference type="SAM" id="Phobius"/>
    </source>
</evidence>
<sequence>MNYERREIQDSDIRISCYINFVLSEGISENSMDRLDGMMSVINGAPPPVSLGVIKRELELLRNEIPTVTLFQLDNEIVGDPKFECNPDGITFSFNTRNPFKGNVYVRGYYSSTGCRRRFDAPNQSGASLSVRLGDCGMRRSRQISGHLPRGVNQHITFVANFHPLFTTKEDRTFNIRCFYAHSESVVKADLAVSSIPEESFEQSVTIVPQCSYSLREGTFEGPKVTNTRVGMTVVHRWDCDTSGNYGILLRGCSILDSRGVESVPLLDENGCSVSRDFPQVVYLPSLTTAYMAVEAIAFPDQPSISFTCQIKLCDKGSDECRGMSPPACTPLTQVPLSGQIPLPFDNTIGNTFDGIPVEPWMKEPSPPIDDSNQTTVIPSEPMPRLITEDEQYQIESNHVEAREKRFAHRLFNISSEDLFVDPMDQEPVDLETPGAPKEYSGAQNFGIQKTCISVETFYISAFAVLFVFVSSIGMVCFFGSHVLKNFL</sequence>
<dbReference type="Pfam" id="PF25057">
    <property type="entry name" value="CUT_N"/>
    <property type="match status" value="1"/>
</dbReference>
<dbReference type="GO" id="GO:0005886">
    <property type="term" value="C:plasma membrane"/>
    <property type="evidence" value="ECO:0007669"/>
    <property type="project" value="UniProtKB-SubCell"/>
</dbReference>
<dbReference type="InterPro" id="IPR057475">
    <property type="entry name" value="CUT_C"/>
</dbReference>
<evidence type="ECO:0000313" key="11">
    <source>
        <dbReference type="Proteomes" id="UP000008549"/>
    </source>
</evidence>
<keyword evidence="3" id="KW-1003">Cell membrane</keyword>
<evidence type="ECO:0000256" key="2">
    <source>
        <dbReference type="ARBA" id="ARBA00022460"/>
    </source>
</evidence>
<dbReference type="PANTHER" id="PTHR22907:SF12">
    <property type="entry name" value="ZP DOMAIN-CONTAINING PROTEIN"/>
    <property type="match status" value="1"/>
</dbReference>
<name>A8WZ97_CAEBR</name>
<evidence type="ECO:0000256" key="1">
    <source>
        <dbReference type="ARBA" id="ARBA00004251"/>
    </source>
</evidence>
<dbReference type="SMART" id="SM00241">
    <property type="entry name" value="ZP"/>
    <property type="match status" value="1"/>
</dbReference>
<dbReference type="WormBase" id="CBG05090">
    <property type="protein sequence ID" value="CBP42141"/>
    <property type="gene ID" value="WBGene00027629"/>
    <property type="gene designation" value="Cbr-cutl-13"/>
</dbReference>
<dbReference type="InterPro" id="IPR056953">
    <property type="entry name" value="CUT_N"/>
</dbReference>
<accession>A8WZ97</accession>
<keyword evidence="11" id="KW-1185">Reference proteome</keyword>
<dbReference type="InterPro" id="IPR051962">
    <property type="entry name" value="Cuticlin"/>
</dbReference>
<dbReference type="Proteomes" id="UP000008549">
    <property type="component" value="Unassembled WGS sequence"/>
</dbReference>
<dbReference type="GeneID" id="8580750"/>
<evidence type="ECO:0000313" key="12">
    <source>
        <dbReference type="WormBase" id="CBG05090"/>
    </source>
</evidence>
<dbReference type="Pfam" id="PF25301">
    <property type="entry name" value="CUT_C"/>
    <property type="match status" value="1"/>
</dbReference>
<dbReference type="OMA" id="VRCFYAH"/>
<keyword evidence="6 8" id="KW-1133">Transmembrane helix</keyword>
<proteinExistence type="predicted"/>
<dbReference type="HOGENOM" id="CLU_037896_1_1_1"/>
<reference evidence="10 11" key="2">
    <citation type="journal article" date="2011" name="PLoS Genet.">
        <title>Caenorhabditis briggsae recombinant inbred line genotypes reveal inter-strain incompatibility and the evolution of recombination.</title>
        <authorList>
            <person name="Ross J.A."/>
            <person name="Koboldt D.C."/>
            <person name="Staisch J.E."/>
            <person name="Chamberlin H.M."/>
            <person name="Gupta B.P."/>
            <person name="Miller R.D."/>
            <person name="Baird S.E."/>
            <person name="Haag E.S."/>
        </authorList>
    </citation>
    <scope>NUCLEOTIDE SEQUENCE [LARGE SCALE GENOMIC DNA]</scope>
    <source>
        <strain evidence="10 11">AF16</strain>
    </source>
</reference>
<dbReference type="PROSITE" id="PS51034">
    <property type="entry name" value="ZP_2"/>
    <property type="match status" value="1"/>
</dbReference>
<evidence type="ECO:0000256" key="3">
    <source>
        <dbReference type="ARBA" id="ARBA00022475"/>
    </source>
</evidence>
<comment type="subcellular location">
    <subcellularLocation>
        <location evidence="1">Cell membrane</location>
        <topology evidence="1">Single-pass type I membrane protein</topology>
    </subcellularLocation>
</comment>
<dbReference type="InParanoid" id="A8WZ97"/>
<keyword evidence="4 8" id="KW-0812">Transmembrane</keyword>
<reference evidence="10 11" key="1">
    <citation type="journal article" date="2003" name="PLoS Biol.">
        <title>The genome sequence of Caenorhabditis briggsae: a platform for comparative genomics.</title>
        <authorList>
            <person name="Stein L.D."/>
            <person name="Bao Z."/>
            <person name="Blasiar D."/>
            <person name="Blumenthal T."/>
            <person name="Brent M.R."/>
            <person name="Chen N."/>
            <person name="Chinwalla A."/>
            <person name="Clarke L."/>
            <person name="Clee C."/>
            <person name="Coghlan A."/>
            <person name="Coulson A."/>
            <person name="D'Eustachio P."/>
            <person name="Fitch D.H."/>
            <person name="Fulton L.A."/>
            <person name="Fulton R.E."/>
            <person name="Griffiths-Jones S."/>
            <person name="Harris T.W."/>
            <person name="Hillier L.W."/>
            <person name="Kamath R."/>
            <person name="Kuwabara P.E."/>
            <person name="Mardis E.R."/>
            <person name="Marra M.A."/>
            <person name="Miner T.L."/>
            <person name="Minx P."/>
            <person name="Mullikin J.C."/>
            <person name="Plumb R.W."/>
            <person name="Rogers J."/>
            <person name="Schein J.E."/>
            <person name="Sohrmann M."/>
            <person name="Spieth J."/>
            <person name="Stajich J.E."/>
            <person name="Wei C."/>
            <person name="Willey D."/>
            <person name="Wilson R.K."/>
            <person name="Durbin R."/>
            <person name="Waterston R.H."/>
        </authorList>
    </citation>
    <scope>NUCLEOTIDE SEQUENCE [LARGE SCALE GENOMIC DNA]</scope>
    <source>
        <strain evidence="10 11">AF16</strain>
    </source>
</reference>
<dbReference type="PANTHER" id="PTHR22907">
    <property type="entry name" value="GH04558P"/>
    <property type="match status" value="1"/>
</dbReference>
<organism evidence="10 11">
    <name type="scientific">Caenorhabditis briggsae</name>
    <dbReference type="NCBI Taxonomy" id="6238"/>
    <lineage>
        <taxon>Eukaryota</taxon>
        <taxon>Metazoa</taxon>
        <taxon>Ecdysozoa</taxon>
        <taxon>Nematoda</taxon>
        <taxon>Chromadorea</taxon>
        <taxon>Rhabditida</taxon>
        <taxon>Rhabditina</taxon>
        <taxon>Rhabditomorpha</taxon>
        <taxon>Rhabditoidea</taxon>
        <taxon>Rhabditidae</taxon>
        <taxon>Peloderinae</taxon>
        <taxon>Caenorhabditis</taxon>
    </lineage>
</organism>
<evidence type="ECO:0000256" key="4">
    <source>
        <dbReference type="ARBA" id="ARBA00022692"/>
    </source>
</evidence>
<evidence type="ECO:0000259" key="9">
    <source>
        <dbReference type="PROSITE" id="PS51034"/>
    </source>
</evidence>
<evidence type="ECO:0000256" key="5">
    <source>
        <dbReference type="ARBA" id="ARBA00022729"/>
    </source>
</evidence>
<feature type="domain" description="ZP" evidence="9">
    <location>
        <begin position="84"/>
        <end position="328"/>
    </location>
</feature>
<dbReference type="CTD" id="8580750"/>
<keyword evidence="2" id="KW-0193">Cuticle</keyword>
<dbReference type="GO" id="GO:0042302">
    <property type="term" value="F:structural constituent of cuticle"/>
    <property type="evidence" value="ECO:0007669"/>
    <property type="project" value="UniProtKB-KW"/>
</dbReference>
<dbReference type="FunCoup" id="A8WZ97">
    <property type="interactions" value="91"/>
</dbReference>
<dbReference type="KEGG" id="cbr:CBG_05090"/>